<feature type="transmembrane region" description="Helical" evidence="7">
    <location>
        <begin position="21"/>
        <end position="46"/>
    </location>
</feature>
<evidence type="ECO:0000256" key="4">
    <source>
        <dbReference type="ARBA" id="ARBA00022692"/>
    </source>
</evidence>
<dbReference type="GO" id="GO:0042907">
    <property type="term" value="F:xanthine transmembrane transporter activity"/>
    <property type="evidence" value="ECO:0007669"/>
    <property type="project" value="TreeGrafter"/>
</dbReference>
<dbReference type="Proteomes" id="UP000070299">
    <property type="component" value="Unassembled WGS sequence"/>
</dbReference>
<feature type="transmembrane region" description="Helical" evidence="7">
    <location>
        <begin position="52"/>
        <end position="69"/>
    </location>
</feature>
<feature type="transmembrane region" description="Helical" evidence="7">
    <location>
        <begin position="240"/>
        <end position="260"/>
    </location>
</feature>
<gene>
    <name evidence="8" type="ORF">AX660_19415</name>
</gene>
<dbReference type="NCBIfam" id="NF037981">
    <property type="entry name" value="NCS2_1"/>
    <property type="match status" value="1"/>
</dbReference>
<dbReference type="Pfam" id="PF00860">
    <property type="entry name" value="Xan_ur_permease"/>
    <property type="match status" value="1"/>
</dbReference>
<keyword evidence="5 7" id="KW-1133">Transmembrane helix</keyword>
<dbReference type="InterPro" id="IPR006042">
    <property type="entry name" value="Xan_ur_permease"/>
</dbReference>
<accession>A0A148KN33</accession>
<evidence type="ECO:0000256" key="1">
    <source>
        <dbReference type="ARBA" id="ARBA00004141"/>
    </source>
</evidence>
<feature type="transmembrane region" description="Helical" evidence="7">
    <location>
        <begin position="142"/>
        <end position="162"/>
    </location>
</feature>
<evidence type="ECO:0000313" key="8">
    <source>
        <dbReference type="EMBL" id="KXI27722.1"/>
    </source>
</evidence>
<dbReference type="PANTHER" id="PTHR42810">
    <property type="entry name" value="PURINE PERMEASE C1399.01C-RELATED"/>
    <property type="match status" value="1"/>
</dbReference>
<feature type="transmembrane region" description="Helical" evidence="7">
    <location>
        <begin position="112"/>
        <end position="130"/>
    </location>
</feature>
<keyword evidence="3" id="KW-0813">Transport</keyword>
<keyword evidence="9" id="KW-1185">Reference proteome</keyword>
<sequence length="450" mass="47877">MPLNSEILYGLHDKPKVSHCITAAIQHLMACFIGIITPTLIIGNALDLQAEIPYLISMALMVSGVSTFIQAKTFGPVGSGLIAVQGTSFTFIGALLAAGFMVKNNGGSKDDILAMMFGICFWGAFVEIFLSRFIDKVKGIITPLTTGIVITTIGITLIKVGMTDLAGGFGVNDFGSADNMLLGITVLIIVVAFNASKRPMIRLSAIFIGMFCGSLLAWWFDMLKFSAMLDLPLISLPIPFKYGIAFQWEVFIPVALVYFLSAIETAGDLTANSLFCRQPITGPLYIKRIKGGILADGINSMLAAVFNNFPNTTFGQNNAVIQMTGVASRHVAFYIAGLLVLLGLFPAIGAVMQLMPKPVLGGATLVMFATIAVAGVKILTSEPIDRRKSLIIATSMGLGLGVMMVPAAVAQLPELAKNIFSSSVTVAGFCAIIMSMMIPEKPLEPLDQSI</sequence>
<dbReference type="NCBIfam" id="TIGR00801">
    <property type="entry name" value="ncs2"/>
    <property type="match status" value="1"/>
</dbReference>
<evidence type="ECO:0000256" key="2">
    <source>
        <dbReference type="ARBA" id="ARBA00008821"/>
    </source>
</evidence>
<protein>
    <submittedName>
        <fullName evidence="8">Xanthine permease XanP</fullName>
    </submittedName>
</protein>
<comment type="similarity">
    <text evidence="2">Belongs to the nucleobase:cation symporter-2 (NCS2) (TC 2.A.40) family.</text>
</comment>
<proteinExistence type="inferred from homology"/>
<dbReference type="PANTHER" id="PTHR42810:SF2">
    <property type="entry name" value="PURINE PERMEASE C1399.01C-RELATED"/>
    <property type="match status" value="1"/>
</dbReference>
<evidence type="ECO:0000256" key="6">
    <source>
        <dbReference type="ARBA" id="ARBA00023136"/>
    </source>
</evidence>
<feature type="transmembrane region" description="Helical" evidence="7">
    <location>
        <begin position="419"/>
        <end position="438"/>
    </location>
</feature>
<dbReference type="PROSITE" id="PS01116">
    <property type="entry name" value="XANTH_URACIL_PERMASE"/>
    <property type="match status" value="1"/>
</dbReference>
<comment type="caution">
    <text evidence="8">The sequence shown here is derived from an EMBL/GenBank/DDBJ whole genome shotgun (WGS) entry which is preliminary data.</text>
</comment>
<dbReference type="OrthoDB" id="9805749at2"/>
<dbReference type="STRING" id="1799789.AX660_19415"/>
<evidence type="ECO:0000256" key="3">
    <source>
        <dbReference type="ARBA" id="ARBA00022448"/>
    </source>
</evidence>
<name>A0A148KN33_9ALTE</name>
<dbReference type="GO" id="GO:0005886">
    <property type="term" value="C:plasma membrane"/>
    <property type="evidence" value="ECO:0007669"/>
    <property type="project" value="TreeGrafter"/>
</dbReference>
<keyword evidence="6 7" id="KW-0472">Membrane</keyword>
<dbReference type="AlphaFoldDB" id="A0A148KN33"/>
<feature type="transmembrane region" description="Helical" evidence="7">
    <location>
        <begin position="174"/>
        <end position="193"/>
    </location>
</feature>
<organism evidence="8 9">
    <name type="scientific">Paraglaciecola hydrolytica</name>
    <dbReference type="NCBI Taxonomy" id="1799789"/>
    <lineage>
        <taxon>Bacteria</taxon>
        <taxon>Pseudomonadati</taxon>
        <taxon>Pseudomonadota</taxon>
        <taxon>Gammaproteobacteria</taxon>
        <taxon>Alteromonadales</taxon>
        <taxon>Alteromonadaceae</taxon>
        <taxon>Paraglaciecola</taxon>
    </lineage>
</organism>
<feature type="transmembrane region" description="Helical" evidence="7">
    <location>
        <begin position="331"/>
        <end position="352"/>
    </location>
</feature>
<dbReference type="EMBL" id="LSNE01000009">
    <property type="protein sequence ID" value="KXI27722.1"/>
    <property type="molecule type" value="Genomic_DNA"/>
</dbReference>
<feature type="transmembrane region" description="Helical" evidence="7">
    <location>
        <begin position="391"/>
        <end position="413"/>
    </location>
</feature>
<evidence type="ECO:0000256" key="5">
    <source>
        <dbReference type="ARBA" id="ARBA00022989"/>
    </source>
</evidence>
<feature type="transmembrane region" description="Helical" evidence="7">
    <location>
        <begin position="358"/>
        <end position="379"/>
    </location>
</feature>
<evidence type="ECO:0000256" key="7">
    <source>
        <dbReference type="SAM" id="Phobius"/>
    </source>
</evidence>
<feature type="transmembrane region" description="Helical" evidence="7">
    <location>
        <begin position="200"/>
        <end position="220"/>
    </location>
</feature>
<dbReference type="InterPro" id="IPR006043">
    <property type="entry name" value="NCS2"/>
</dbReference>
<feature type="transmembrane region" description="Helical" evidence="7">
    <location>
        <begin position="81"/>
        <end position="100"/>
    </location>
</feature>
<comment type="subcellular location">
    <subcellularLocation>
        <location evidence="1">Membrane</location>
        <topology evidence="1">Multi-pass membrane protein</topology>
    </subcellularLocation>
</comment>
<dbReference type="RefSeq" id="WP_068379105.1">
    <property type="nucleotide sequence ID" value="NZ_LSNE01000009.1"/>
</dbReference>
<reference evidence="9" key="1">
    <citation type="submission" date="2016-02" db="EMBL/GenBank/DDBJ databases">
        <authorList>
            <person name="Schultz-Johansen M."/>
            <person name="Glaring M.A."/>
            <person name="Bech P.K."/>
            <person name="Stougaard P."/>
        </authorList>
    </citation>
    <scope>NUCLEOTIDE SEQUENCE [LARGE SCALE GENOMIC DNA]</scope>
    <source>
        <strain evidence="9">S66</strain>
    </source>
</reference>
<keyword evidence="4 7" id="KW-0812">Transmembrane</keyword>
<evidence type="ECO:0000313" key="9">
    <source>
        <dbReference type="Proteomes" id="UP000070299"/>
    </source>
</evidence>